<evidence type="ECO:0000313" key="2">
    <source>
        <dbReference type="EMBL" id="ROI47926.1"/>
    </source>
</evidence>
<sequence length="121" mass="13427">MQLRNPSYSLPSLLLSPPPEYRIDTGSANSVCRDQPCVTGAPSRTANFPVHQQASAISTASARERCCRVKKKEKKERNYSMAHPPSSRVMYNEAEPPRSETSECVQRFLNVPAEGSKTDSK</sequence>
<dbReference type="AlphaFoldDB" id="A0A3N0XL70"/>
<name>A0A3N0XL70_ANAGA</name>
<protein>
    <submittedName>
        <fullName evidence="2">Uncharacterized protein</fullName>
    </submittedName>
</protein>
<comment type="caution">
    <text evidence="2">The sequence shown here is derived from an EMBL/GenBank/DDBJ whole genome shotgun (WGS) entry which is preliminary data.</text>
</comment>
<organism evidence="2 3">
    <name type="scientific">Anabarilius grahami</name>
    <name type="common">Kanglang fish</name>
    <name type="synonym">Barilius grahami</name>
    <dbReference type="NCBI Taxonomy" id="495550"/>
    <lineage>
        <taxon>Eukaryota</taxon>
        <taxon>Metazoa</taxon>
        <taxon>Chordata</taxon>
        <taxon>Craniata</taxon>
        <taxon>Vertebrata</taxon>
        <taxon>Euteleostomi</taxon>
        <taxon>Actinopterygii</taxon>
        <taxon>Neopterygii</taxon>
        <taxon>Teleostei</taxon>
        <taxon>Ostariophysi</taxon>
        <taxon>Cypriniformes</taxon>
        <taxon>Xenocyprididae</taxon>
        <taxon>Xenocypridinae</taxon>
        <taxon>Xenocypridinae incertae sedis</taxon>
        <taxon>Anabarilius</taxon>
    </lineage>
</organism>
<gene>
    <name evidence="2" type="ORF">DPX16_16349</name>
</gene>
<dbReference type="EMBL" id="RJVU01071404">
    <property type="protein sequence ID" value="ROI47926.1"/>
    <property type="molecule type" value="Genomic_DNA"/>
</dbReference>
<proteinExistence type="predicted"/>
<reference evidence="2 3" key="1">
    <citation type="submission" date="2018-10" db="EMBL/GenBank/DDBJ databases">
        <title>Genome assembly for a Yunnan-Guizhou Plateau 3E fish, Anabarilius grahami (Regan), and its evolutionary and genetic applications.</title>
        <authorList>
            <person name="Jiang W."/>
        </authorList>
    </citation>
    <scope>NUCLEOTIDE SEQUENCE [LARGE SCALE GENOMIC DNA]</scope>
    <source>
        <strain evidence="2">AG-KIZ</strain>
        <tissue evidence="2">Muscle</tissue>
    </source>
</reference>
<feature type="region of interest" description="Disordered" evidence="1">
    <location>
        <begin position="70"/>
        <end position="103"/>
    </location>
</feature>
<evidence type="ECO:0000256" key="1">
    <source>
        <dbReference type="SAM" id="MobiDB-lite"/>
    </source>
</evidence>
<keyword evidence="3" id="KW-1185">Reference proteome</keyword>
<dbReference type="Proteomes" id="UP000281406">
    <property type="component" value="Unassembled WGS sequence"/>
</dbReference>
<evidence type="ECO:0000313" key="3">
    <source>
        <dbReference type="Proteomes" id="UP000281406"/>
    </source>
</evidence>
<accession>A0A3N0XL70</accession>